<dbReference type="Proteomes" id="UP000479000">
    <property type="component" value="Unassembled WGS sequence"/>
</dbReference>
<dbReference type="OrthoDB" id="289913at2759"/>
<dbReference type="GO" id="GO:0005770">
    <property type="term" value="C:late endosome"/>
    <property type="evidence" value="ECO:0007669"/>
    <property type="project" value="TreeGrafter"/>
</dbReference>
<protein>
    <submittedName>
        <fullName evidence="2">Uncharacterized protein</fullName>
    </submittedName>
</protein>
<dbReference type="PANTHER" id="PTHR12616">
    <property type="entry name" value="VACUOLAR PROTEIN SORTING VPS41"/>
    <property type="match status" value="1"/>
</dbReference>
<dbReference type="Pfam" id="PF23410">
    <property type="entry name" value="Beta-prop_VPS8"/>
    <property type="match status" value="1"/>
</dbReference>
<dbReference type="GO" id="GO:0034058">
    <property type="term" value="P:endosomal vesicle fusion"/>
    <property type="evidence" value="ECO:0007669"/>
    <property type="project" value="TreeGrafter"/>
</dbReference>
<gene>
    <name evidence="2" type="ORF">NTEN_LOCUS7011</name>
</gene>
<name>A0A6H5GCN0_9HEMI</name>
<organism evidence="2 3">
    <name type="scientific">Nesidiocoris tenuis</name>
    <dbReference type="NCBI Taxonomy" id="355587"/>
    <lineage>
        <taxon>Eukaryota</taxon>
        <taxon>Metazoa</taxon>
        <taxon>Ecdysozoa</taxon>
        <taxon>Arthropoda</taxon>
        <taxon>Hexapoda</taxon>
        <taxon>Insecta</taxon>
        <taxon>Pterygota</taxon>
        <taxon>Neoptera</taxon>
        <taxon>Paraneoptera</taxon>
        <taxon>Hemiptera</taxon>
        <taxon>Heteroptera</taxon>
        <taxon>Panheteroptera</taxon>
        <taxon>Cimicomorpha</taxon>
        <taxon>Miridae</taxon>
        <taxon>Dicyphina</taxon>
        <taxon>Nesidiocoris</taxon>
    </lineage>
</organism>
<dbReference type="GO" id="GO:0006623">
    <property type="term" value="P:protein targeting to vacuole"/>
    <property type="evidence" value="ECO:0007669"/>
    <property type="project" value="InterPro"/>
</dbReference>
<accession>A0A6H5GCN0</accession>
<dbReference type="InterPro" id="IPR045111">
    <property type="entry name" value="Vps41/Vps8"/>
</dbReference>
<sequence>MESRGDTASINSTGSSTSTGRPPSLGSTSRRSTIPSASIMRHYVLRAVSSQLQAANISLERSGRISCHGLQSVSLSYSLISCLWLTSRTVALIDTNETLHLLDVRSKQELESLDLSMIEIVYNSAAFKGLATGGNVSKAMDKISFLAAIEAAILDGKLTDVPPEIMQRLVSYQESCSKWNCNEVSWVLCTLNSSAVGRGLRVDPELYVESLHRLTTEDDQCSHAERQSAFLQLLTSGSLNELAHDTLLQLAKSAMFHQVCAVLYEMRGEYVEVVKCHLLDPTRRPYIFSYIEQAHPSAVLSILLPDVLQDNVRY</sequence>
<reference evidence="2 3" key="1">
    <citation type="submission" date="2020-02" db="EMBL/GenBank/DDBJ databases">
        <authorList>
            <person name="Ferguson B K."/>
        </authorList>
    </citation>
    <scope>NUCLEOTIDE SEQUENCE [LARGE SCALE GENOMIC DNA]</scope>
</reference>
<evidence type="ECO:0000256" key="1">
    <source>
        <dbReference type="SAM" id="MobiDB-lite"/>
    </source>
</evidence>
<dbReference type="PANTHER" id="PTHR12616:SF8">
    <property type="entry name" value="VACUOLAR PROTEIN SORTING-ASSOCIATED PROTEIN 8 HOMOLOG"/>
    <property type="match status" value="1"/>
</dbReference>
<keyword evidence="3" id="KW-1185">Reference proteome</keyword>
<proteinExistence type="predicted"/>
<feature type="compositionally biased region" description="Polar residues" evidence="1">
    <location>
        <begin position="1"/>
        <end position="11"/>
    </location>
</feature>
<dbReference type="GO" id="GO:0030897">
    <property type="term" value="C:HOPS complex"/>
    <property type="evidence" value="ECO:0007669"/>
    <property type="project" value="TreeGrafter"/>
</dbReference>
<feature type="region of interest" description="Disordered" evidence="1">
    <location>
        <begin position="1"/>
        <end position="31"/>
    </location>
</feature>
<dbReference type="AlphaFoldDB" id="A0A6H5GCN0"/>
<evidence type="ECO:0000313" key="2">
    <source>
        <dbReference type="EMBL" id="CAB0001224.1"/>
    </source>
</evidence>
<evidence type="ECO:0000313" key="3">
    <source>
        <dbReference type="Proteomes" id="UP000479000"/>
    </source>
</evidence>
<dbReference type="EMBL" id="CADCXU010010454">
    <property type="protein sequence ID" value="CAB0001224.1"/>
    <property type="molecule type" value="Genomic_DNA"/>
</dbReference>
<feature type="compositionally biased region" description="Low complexity" evidence="1">
    <location>
        <begin position="12"/>
        <end position="29"/>
    </location>
</feature>